<dbReference type="Gene3D" id="3.40.190.290">
    <property type="match status" value="1"/>
</dbReference>
<dbReference type="AlphaFoldDB" id="A0A927EAS8"/>
<dbReference type="InterPro" id="IPR036390">
    <property type="entry name" value="WH_DNA-bd_sf"/>
</dbReference>
<organism evidence="7 8">
    <name type="scientific">Bosea spartocytisi</name>
    <dbReference type="NCBI Taxonomy" id="2773451"/>
    <lineage>
        <taxon>Bacteria</taxon>
        <taxon>Pseudomonadati</taxon>
        <taxon>Pseudomonadota</taxon>
        <taxon>Alphaproteobacteria</taxon>
        <taxon>Hyphomicrobiales</taxon>
        <taxon>Boseaceae</taxon>
        <taxon>Bosea</taxon>
    </lineage>
</organism>
<dbReference type="Pfam" id="PF00126">
    <property type="entry name" value="HTH_1"/>
    <property type="match status" value="1"/>
</dbReference>
<evidence type="ECO:0000256" key="3">
    <source>
        <dbReference type="ARBA" id="ARBA00023125"/>
    </source>
</evidence>
<dbReference type="GO" id="GO:0003700">
    <property type="term" value="F:DNA-binding transcription factor activity"/>
    <property type="evidence" value="ECO:0007669"/>
    <property type="project" value="InterPro"/>
</dbReference>
<reference evidence="7" key="1">
    <citation type="submission" date="2020-09" db="EMBL/GenBank/DDBJ databases">
        <title>Bosea spartocytisi sp. nov. a root nodule endophyte of Spartocytisus supranubius in the high mountain ecosystem fo the Teide National Park (Canary Islands, Spain).</title>
        <authorList>
            <person name="Pulido-Suarez L."/>
            <person name="Peix A."/>
            <person name="Igual J.M."/>
            <person name="Socas-Perez N."/>
            <person name="Velazquez E."/>
            <person name="Flores-Felix J.D."/>
            <person name="Leon-Barrios M."/>
        </authorList>
    </citation>
    <scope>NUCLEOTIDE SEQUENCE</scope>
    <source>
        <strain evidence="7">SSUT16</strain>
    </source>
</reference>
<keyword evidence="8" id="KW-1185">Reference proteome</keyword>
<keyword evidence="4" id="KW-0010">Activator</keyword>
<keyword evidence="2" id="KW-0805">Transcription regulation</keyword>
<gene>
    <name evidence="7" type="ORF">IED13_17395</name>
</gene>
<protein>
    <submittedName>
        <fullName evidence="7">LysR family transcriptional regulator</fullName>
    </submittedName>
</protein>
<evidence type="ECO:0000259" key="6">
    <source>
        <dbReference type="PROSITE" id="PS50931"/>
    </source>
</evidence>
<dbReference type="PANTHER" id="PTHR30293:SF0">
    <property type="entry name" value="NITROGEN ASSIMILATION REGULATORY PROTEIN NAC"/>
    <property type="match status" value="1"/>
</dbReference>
<dbReference type="SUPFAM" id="SSF53850">
    <property type="entry name" value="Periplasmic binding protein-like II"/>
    <property type="match status" value="1"/>
</dbReference>
<dbReference type="InterPro" id="IPR005119">
    <property type="entry name" value="LysR_subst-bd"/>
</dbReference>
<accession>A0A927EAS8</accession>
<dbReference type="InterPro" id="IPR000847">
    <property type="entry name" value="LysR_HTH_N"/>
</dbReference>
<keyword evidence="5" id="KW-0804">Transcription</keyword>
<dbReference type="RefSeq" id="WP_191124900.1">
    <property type="nucleotide sequence ID" value="NZ_JACXWY010000011.1"/>
</dbReference>
<keyword evidence="3" id="KW-0238">DNA-binding</keyword>
<dbReference type="Proteomes" id="UP000619295">
    <property type="component" value="Unassembled WGS sequence"/>
</dbReference>
<evidence type="ECO:0000313" key="7">
    <source>
        <dbReference type="EMBL" id="MBD3847478.1"/>
    </source>
</evidence>
<comment type="caution">
    <text evidence="7">The sequence shown here is derived from an EMBL/GenBank/DDBJ whole genome shotgun (WGS) entry which is preliminary data.</text>
</comment>
<dbReference type="PANTHER" id="PTHR30293">
    <property type="entry name" value="TRANSCRIPTIONAL REGULATORY PROTEIN NAC-RELATED"/>
    <property type="match status" value="1"/>
</dbReference>
<evidence type="ECO:0000256" key="5">
    <source>
        <dbReference type="ARBA" id="ARBA00023163"/>
    </source>
</evidence>
<evidence type="ECO:0000256" key="1">
    <source>
        <dbReference type="ARBA" id="ARBA00009437"/>
    </source>
</evidence>
<dbReference type="GO" id="GO:0003677">
    <property type="term" value="F:DNA binding"/>
    <property type="evidence" value="ECO:0007669"/>
    <property type="project" value="UniProtKB-KW"/>
</dbReference>
<name>A0A927EAS8_9HYPH</name>
<dbReference type="InterPro" id="IPR036388">
    <property type="entry name" value="WH-like_DNA-bd_sf"/>
</dbReference>
<evidence type="ECO:0000313" key="8">
    <source>
        <dbReference type="Proteomes" id="UP000619295"/>
    </source>
</evidence>
<comment type="similarity">
    <text evidence="1">Belongs to the LysR transcriptional regulatory family.</text>
</comment>
<dbReference type="Gene3D" id="1.10.10.10">
    <property type="entry name" value="Winged helix-like DNA-binding domain superfamily/Winged helix DNA-binding domain"/>
    <property type="match status" value="1"/>
</dbReference>
<dbReference type="EMBL" id="JACXWY010000011">
    <property type="protein sequence ID" value="MBD3847478.1"/>
    <property type="molecule type" value="Genomic_DNA"/>
</dbReference>
<dbReference type="Pfam" id="PF03466">
    <property type="entry name" value="LysR_substrate"/>
    <property type="match status" value="1"/>
</dbReference>
<dbReference type="GO" id="GO:2000142">
    <property type="term" value="P:regulation of DNA-templated transcription initiation"/>
    <property type="evidence" value="ECO:0007669"/>
    <property type="project" value="TreeGrafter"/>
</dbReference>
<proteinExistence type="inferred from homology"/>
<dbReference type="PROSITE" id="PS50931">
    <property type="entry name" value="HTH_LYSR"/>
    <property type="match status" value="1"/>
</dbReference>
<dbReference type="PRINTS" id="PR00039">
    <property type="entry name" value="HTHLYSR"/>
</dbReference>
<feature type="domain" description="HTH lysR-type" evidence="6">
    <location>
        <begin position="48"/>
        <end position="105"/>
    </location>
</feature>
<evidence type="ECO:0000256" key="2">
    <source>
        <dbReference type="ARBA" id="ARBA00023015"/>
    </source>
</evidence>
<sequence>MARALDATRTLNQARLPQPRRHRADAFLSAPVCAILRRNGEHRQEEAINLRQLRYFVRIAEVGNITRAAEQLNVAQPALGLQIRQLEQELKTELLVRHSRGVELTEAGRLLLDRARRILQDVEELKREIIGNVSPEQEMMILGLTPSIMLQMDPDMLLNAKRTMPTVSLSLVEALSRALTTSLEQGELSYALAYGVDEARPGVSRRPLLVEELIFARPATGEPLPPTLTLADALSHDLVQAGERDMVQRLLRDAAARYSLDLRIVYEAESIPAMRSLVVRGAAASMMPYGTASEEIRAGKLVMQRVSDIPLTRTLYLLRPSNAASFRSQDLIDHFIDGIVRRLLDSLGPLARRVGI</sequence>
<dbReference type="FunFam" id="1.10.10.10:FF:000001">
    <property type="entry name" value="LysR family transcriptional regulator"/>
    <property type="match status" value="1"/>
</dbReference>
<evidence type="ECO:0000256" key="4">
    <source>
        <dbReference type="ARBA" id="ARBA00023159"/>
    </source>
</evidence>
<dbReference type="SUPFAM" id="SSF46785">
    <property type="entry name" value="Winged helix' DNA-binding domain"/>
    <property type="match status" value="1"/>
</dbReference>